<feature type="transmembrane region" description="Helical" evidence="1">
    <location>
        <begin position="73"/>
        <end position="91"/>
    </location>
</feature>
<sequence length="200" mass="22677">MESSLFKKVRIAIDYWYIPLLIGLLFVGIGIWSFITPLAAYLTLAFLFSISFLVSGVFDIIFALSNRKKIDNWGWTLASGIIGLVVGILLISNPLISITLLPLYVGFVVLFRSIMAIVIAFNLKSYSVPDWKNLLFLGILGTIFSFVLLWNPLFAGLSLVYWTAFAFIALGIFYIYLSFKLKRIHDIPEKIDDLKEKIHL</sequence>
<dbReference type="InterPro" id="IPR005325">
    <property type="entry name" value="DUF308_memb"/>
</dbReference>
<protein>
    <recommendedName>
        <fullName evidence="4">Acid-resistance membrane protein</fullName>
    </recommendedName>
</protein>
<dbReference type="PANTHER" id="PTHR34989">
    <property type="entry name" value="PROTEIN HDED"/>
    <property type="match status" value="1"/>
</dbReference>
<evidence type="ECO:0000256" key="1">
    <source>
        <dbReference type="SAM" id="Phobius"/>
    </source>
</evidence>
<dbReference type="AlphaFoldDB" id="A0A6J4GJ95"/>
<dbReference type="Pfam" id="PF03729">
    <property type="entry name" value="DUF308"/>
    <property type="match status" value="2"/>
</dbReference>
<feature type="transmembrane region" description="Helical" evidence="1">
    <location>
        <begin position="159"/>
        <end position="177"/>
    </location>
</feature>
<dbReference type="SUPFAM" id="SSF103473">
    <property type="entry name" value="MFS general substrate transporter"/>
    <property type="match status" value="1"/>
</dbReference>
<name>A0A6J4GJ95_9FLAO</name>
<feature type="transmembrane region" description="Helical" evidence="1">
    <location>
        <begin position="41"/>
        <end position="61"/>
    </location>
</feature>
<feature type="transmembrane region" description="Helical" evidence="1">
    <location>
        <begin position="134"/>
        <end position="153"/>
    </location>
</feature>
<reference evidence="2 3" key="1">
    <citation type="submission" date="2020-02" db="EMBL/GenBank/DDBJ databases">
        <authorList>
            <person name="Criscuolo A."/>
        </authorList>
    </citation>
    <scope>NUCLEOTIDE SEQUENCE [LARGE SCALE GENOMIC DNA]</scope>
    <source>
        <strain evidence="2">CIP105534</strain>
    </source>
</reference>
<feature type="transmembrane region" description="Helical" evidence="1">
    <location>
        <begin position="103"/>
        <end position="122"/>
    </location>
</feature>
<keyword evidence="1" id="KW-0472">Membrane</keyword>
<keyword evidence="1" id="KW-1133">Transmembrane helix</keyword>
<dbReference type="GO" id="GO:0005886">
    <property type="term" value="C:plasma membrane"/>
    <property type="evidence" value="ECO:0007669"/>
    <property type="project" value="TreeGrafter"/>
</dbReference>
<organism evidence="2 3">
    <name type="scientific">Flavobacterium bizetiae</name>
    <dbReference type="NCBI Taxonomy" id="2704140"/>
    <lineage>
        <taxon>Bacteria</taxon>
        <taxon>Pseudomonadati</taxon>
        <taxon>Bacteroidota</taxon>
        <taxon>Flavobacteriia</taxon>
        <taxon>Flavobacteriales</taxon>
        <taxon>Flavobacteriaceae</taxon>
        <taxon>Flavobacterium</taxon>
    </lineage>
</organism>
<gene>
    <name evidence="2" type="ORF">FLA105534_02503</name>
</gene>
<dbReference type="InterPro" id="IPR052712">
    <property type="entry name" value="Acid_resist_chaperone_HdeD"/>
</dbReference>
<keyword evidence="3" id="KW-1185">Reference proteome</keyword>
<feature type="transmembrane region" description="Helical" evidence="1">
    <location>
        <begin position="12"/>
        <end position="35"/>
    </location>
</feature>
<dbReference type="InterPro" id="IPR036259">
    <property type="entry name" value="MFS_trans_sf"/>
</dbReference>
<dbReference type="PANTHER" id="PTHR34989:SF1">
    <property type="entry name" value="PROTEIN HDED"/>
    <property type="match status" value="1"/>
</dbReference>
<accession>A0A6J4GJ95</accession>
<evidence type="ECO:0000313" key="2">
    <source>
        <dbReference type="EMBL" id="CAA9199235.1"/>
    </source>
</evidence>
<dbReference type="EMBL" id="CADCSU010000095">
    <property type="protein sequence ID" value="CAA9199235.1"/>
    <property type="molecule type" value="Genomic_DNA"/>
</dbReference>
<evidence type="ECO:0000313" key="3">
    <source>
        <dbReference type="Proteomes" id="UP000479938"/>
    </source>
</evidence>
<dbReference type="RefSeq" id="WP_173971088.1">
    <property type="nucleotide sequence ID" value="NZ_CADCSU010000095.1"/>
</dbReference>
<proteinExistence type="predicted"/>
<evidence type="ECO:0008006" key="4">
    <source>
        <dbReference type="Google" id="ProtNLM"/>
    </source>
</evidence>
<dbReference type="Proteomes" id="UP000479938">
    <property type="component" value="Unassembled WGS sequence"/>
</dbReference>
<keyword evidence="1" id="KW-0812">Transmembrane</keyword>